<keyword evidence="2" id="KW-1185">Reference proteome</keyword>
<gene>
    <name evidence="1" type="ORF">HHU12_26345</name>
</gene>
<protein>
    <submittedName>
        <fullName evidence="1">Uncharacterized protein</fullName>
    </submittedName>
</protein>
<evidence type="ECO:0000313" key="2">
    <source>
        <dbReference type="Proteomes" id="UP000576082"/>
    </source>
</evidence>
<name>A0A7X9XC95_9BACT</name>
<evidence type="ECO:0000313" key="1">
    <source>
        <dbReference type="EMBL" id="NME71515.1"/>
    </source>
</evidence>
<proteinExistence type="predicted"/>
<dbReference type="Gene3D" id="3.30.160.250">
    <property type="match status" value="1"/>
</dbReference>
<dbReference type="Proteomes" id="UP000576082">
    <property type="component" value="Unassembled WGS sequence"/>
</dbReference>
<dbReference type="SUPFAM" id="SSF143100">
    <property type="entry name" value="TTHA1013/TTHA0281-like"/>
    <property type="match status" value="1"/>
</dbReference>
<dbReference type="InterPro" id="IPR035069">
    <property type="entry name" value="TTHA1013/TTHA0281-like"/>
</dbReference>
<organism evidence="1 2">
    <name type="scientific">Flammeovirga aprica JL-4</name>
    <dbReference type="NCBI Taxonomy" id="694437"/>
    <lineage>
        <taxon>Bacteria</taxon>
        <taxon>Pseudomonadati</taxon>
        <taxon>Bacteroidota</taxon>
        <taxon>Cytophagia</taxon>
        <taxon>Cytophagales</taxon>
        <taxon>Flammeovirgaceae</taxon>
        <taxon>Flammeovirga</taxon>
    </lineage>
</organism>
<accession>A0A7X9XC95</accession>
<comment type="caution">
    <text evidence="1">The sequence shown here is derived from an EMBL/GenBank/DDBJ whole genome shotgun (WGS) entry which is preliminary data.</text>
</comment>
<dbReference type="AlphaFoldDB" id="A0A7X9XC95"/>
<sequence>MKAFINYSDGMYWVSSSENEGIGFTCGETIEEAISNFNDIVEIYNEEGANVKTDDIQYVLKELFEELGISTAYIASQLGKTRPWLSKRINGIVNFTEEERSEVEGAIRKIGENASKFSLA</sequence>
<reference evidence="1 2" key="1">
    <citation type="submission" date="2020-04" db="EMBL/GenBank/DDBJ databases">
        <title>Flammeovirga sp. SR4, a novel species isolated from seawater.</title>
        <authorList>
            <person name="Wang X."/>
        </authorList>
    </citation>
    <scope>NUCLEOTIDE SEQUENCE [LARGE SCALE GENOMIC DNA]</scope>
    <source>
        <strain evidence="1 2">ATCC 23126</strain>
    </source>
</reference>
<dbReference type="EMBL" id="JABANE010000102">
    <property type="protein sequence ID" value="NME71515.1"/>
    <property type="molecule type" value="Genomic_DNA"/>
</dbReference>
<dbReference type="RefSeq" id="WP_169659730.1">
    <property type="nucleotide sequence ID" value="NZ_JABANE010000102.1"/>
</dbReference>